<dbReference type="GO" id="GO:0004315">
    <property type="term" value="F:3-oxoacyl-[acyl-carrier-protein] synthase activity"/>
    <property type="evidence" value="ECO:0007669"/>
    <property type="project" value="TreeGrafter"/>
</dbReference>
<dbReference type="OrthoDB" id="1141849at2"/>
<dbReference type="Pfam" id="PF00109">
    <property type="entry name" value="ketoacyl-synt"/>
    <property type="match status" value="1"/>
</dbReference>
<keyword evidence="6" id="KW-1185">Reference proteome</keyword>
<sequence>MLKQKIAITGFASVSALGEHEPDIWQKYLSNQSNIIAVDFDKQEYLVVRFPNDVKENLARFTLANSKYKNLDSSVIAAMYTAEKAIAQTGWKNTAEIGVNIGSSRGATHLFEKYHEDFLINKTAQTLVSPTTTLGNIATWVAHHIKSESIAISHSITCSTSLQAIANAAAWLQSGMSTQFVVGGSEAPLTAFTLAQMRALKIYAQKSTSIYPCQALNFSKKYNSMVLGEGAATACLELGEKENALAYITGIGYATESLEHNTSISTNGICFQKAMRMALKGFNPANVDAIVMHAPGTIKGDLAEYEAVKSVFGNTIPFLTSNKWKIGHTFGASGILSLELALLMIRNNTYIKVPYIQSTIPNRDIKNVLINAVGFGGNAVSILISKH</sequence>
<dbReference type="Gene3D" id="3.40.47.10">
    <property type="match status" value="1"/>
</dbReference>
<protein>
    <submittedName>
        <fullName evidence="5">3-oxoacyl-(Acyl-carrier-protein) synthase</fullName>
    </submittedName>
</protein>
<dbReference type="SMART" id="SM00825">
    <property type="entry name" value="PKS_KS"/>
    <property type="match status" value="1"/>
</dbReference>
<dbReference type="InterPro" id="IPR016039">
    <property type="entry name" value="Thiolase-like"/>
</dbReference>
<evidence type="ECO:0000313" key="6">
    <source>
        <dbReference type="Proteomes" id="UP000237056"/>
    </source>
</evidence>
<dbReference type="GO" id="GO:0006633">
    <property type="term" value="P:fatty acid biosynthetic process"/>
    <property type="evidence" value="ECO:0007669"/>
    <property type="project" value="TreeGrafter"/>
</dbReference>
<dbReference type="EMBL" id="PQNY01000007">
    <property type="protein sequence ID" value="POS01893.1"/>
    <property type="molecule type" value="Genomic_DNA"/>
</dbReference>
<dbReference type="RefSeq" id="WP_103725961.1">
    <property type="nucleotide sequence ID" value="NZ_PQNY01000007.1"/>
</dbReference>
<organism evidence="5 6">
    <name type="scientific">Flavobacterium croceum DSM 17960</name>
    <dbReference type="NCBI Taxonomy" id="1121886"/>
    <lineage>
        <taxon>Bacteria</taxon>
        <taxon>Pseudomonadati</taxon>
        <taxon>Bacteroidota</taxon>
        <taxon>Flavobacteriia</taxon>
        <taxon>Flavobacteriales</taxon>
        <taxon>Flavobacteriaceae</taxon>
        <taxon>Flavobacterium</taxon>
    </lineage>
</organism>
<dbReference type="SUPFAM" id="SSF53901">
    <property type="entry name" value="Thiolase-like"/>
    <property type="match status" value="2"/>
</dbReference>
<name>A0A2S4N8X7_9FLAO</name>
<evidence type="ECO:0000256" key="3">
    <source>
        <dbReference type="RuleBase" id="RU003694"/>
    </source>
</evidence>
<dbReference type="InterPro" id="IPR000794">
    <property type="entry name" value="Beta-ketoacyl_synthase"/>
</dbReference>
<proteinExistence type="inferred from homology"/>
<dbReference type="PROSITE" id="PS52004">
    <property type="entry name" value="KS3_2"/>
    <property type="match status" value="1"/>
</dbReference>
<comment type="similarity">
    <text evidence="1 3">Belongs to the thiolase-like superfamily. Beta-ketoacyl-ACP synthases family.</text>
</comment>
<evidence type="ECO:0000256" key="1">
    <source>
        <dbReference type="ARBA" id="ARBA00008467"/>
    </source>
</evidence>
<dbReference type="AlphaFoldDB" id="A0A2S4N8X7"/>
<gene>
    <name evidence="5" type="ORF">Q361_10783</name>
</gene>
<dbReference type="InterPro" id="IPR014030">
    <property type="entry name" value="Ketoacyl_synth_N"/>
</dbReference>
<dbReference type="Proteomes" id="UP000237056">
    <property type="component" value="Unassembled WGS sequence"/>
</dbReference>
<dbReference type="PANTHER" id="PTHR11712:SF336">
    <property type="entry name" value="3-OXOACYL-[ACYL-CARRIER-PROTEIN] SYNTHASE, MITOCHONDRIAL"/>
    <property type="match status" value="1"/>
</dbReference>
<dbReference type="PANTHER" id="PTHR11712">
    <property type="entry name" value="POLYKETIDE SYNTHASE-RELATED"/>
    <property type="match status" value="1"/>
</dbReference>
<dbReference type="InterPro" id="IPR020841">
    <property type="entry name" value="PKS_Beta-ketoAc_synthase_dom"/>
</dbReference>
<reference evidence="5 6" key="1">
    <citation type="submission" date="2018-01" db="EMBL/GenBank/DDBJ databases">
        <title>Genomic Encyclopedia of Type Strains, Phase I: the one thousand microbial genomes (KMG-I) project.</title>
        <authorList>
            <person name="Goeker M."/>
        </authorList>
    </citation>
    <scope>NUCLEOTIDE SEQUENCE [LARGE SCALE GENOMIC DNA]</scope>
    <source>
        <strain evidence="5 6">DSM 17960</strain>
    </source>
</reference>
<dbReference type="Pfam" id="PF02801">
    <property type="entry name" value="Ketoacyl-synt_C"/>
    <property type="match status" value="1"/>
</dbReference>
<comment type="caution">
    <text evidence="5">The sequence shown here is derived from an EMBL/GenBank/DDBJ whole genome shotgun (WGS) entry which is preliminary data.</text>
</comment>
<dbReference type="InterPro" id="IPR014031">
    <property type="entry name" value="Ketoacyl_synth_C"/>
</dbReference>
<evidence type="ECO:0000313" key="5">
    <source>
        <dbReference type="EMBL" id="POS01893.1"/>
    </source>
</evidence>
<evidence type="ECO:0000259" key="4">
    <source>
        <dbReference type="PROSITE" id="PS52004"/>
    </source>
</evidence>
<feature type="domain" description="Ketosynthase family 3 (KS3)" evidence="4">
    <location>
        <begin position="3"/>
        <end position="386"/>
    </location>
</feature>
<accession>A0A2S4N8X7</accession>
<keyword evidence="2 3" id="KW-0808">Transferase</keyword>
<evidence type="ECO:0000256" key="2">
    <source>
        <dbReference type="ARBA" id="ARBA00022679"/>
    </source>
</evidence>